<dbReference type="GO" id="GO:0005737">
    <property type="term" value="C:cytoplasm"/>
    <property type="evidence" value="ECO:0007669"/>
    <property type="project" value="TreeGrafter"/>
</dbReference>
<evidence type="ECO:0000256" key="2">
    <source>
        <dbReference type="ARBA" id="ARBA00023043"/>
    </source>
</evidence>
<dbReference type="PROSITE" id="PS50088">
    <property type="entry name" value="ANK_REPEAT"/>
    <property type="match status" value="8"/>
</dbReference>
<dbReference type="SUPFAM" id="SSF48403">
    <property type="entry name" value="Ankyrin repeat"/>
    <property type="match status" value="1"/>
</dbReference>
<dbReference type="InterPro" id="IPR013761">
    <property type="entry name" value="SAM/pointed_sf"/>
</dbReference>
<accession>K1PLP4</accession>
<reference evidence="5" key="1">
    <citation type="journal article" date="2012" name="Nature">
        <title>The oyster genome reveals stress adaptation and complexity of shell formation.</title>
        <authorList>
            <person name="Zhang G."/>
            <person name="Fang X."/>
            <person name="Guo X."/>
            <person name="Li L."/>
            <person name="Luo R."/>
            <person name="Xu F."/>
            <person name="Yang P."/>
            <person name="Zhang L."/>
            <person name="Wang X."/>
            <person name="Qi H."/>
            <person name="Xiong Z."/>
            <person name="Que H."/>
            <person name="Xie Y."/>
            <person name="Holland P.W."/>
            <person name="Paps J."/>
            <person name="Zhu Y."/>
            <person name="Wu F."/>
            <person name="Chen Y."/>
            <person name="Wang J."/>
            <person name="Peng C."/>
            <person name="Meng J."/>
            <person name="Yang L."/>
            <person name="Liu J."/>
            <person name="Wen B."/>
            <person name="Zhang N."/>
            <person name="Huang Z."/>
            <person name="Zhu Q."/>
            <person name="Feng Y."/>
            <person name="Mount A."/>
            <person name="Hedgecock D."/>
            <person name="Xu Z."/>
            <person name="Liu Y."/>
            <person name="Domazet-Loso T."/>
            <person name="Du Y."/>
            <person name="Sun X."/>
            <person name="Zhang S."/>
            <person name="Liu B."/>
            <person name="Cheng P."/>
            <person name="Jiang X."/>
            <person name="Li J."/>
            <person name="Fan D."/>
            <person name="Wang W."/>
            <person name="Fu W."/>
            <person name="Wang T."/>
            <person name="Wang B."/>
            <person name="Zhang J."/>
            <person name="Peng Z."/>
            <person name="Li Y."/>
            <person name="Li N."/>
            <person name="Wang J."/>
            <person name="Chen M."/>
            <person name="He Y."/>
            <person name="Tan F."/>
            <person name="Song X."/>
            <person name="Zheng Q."/>
            <person name="Huang R."/>
            <person name="Yang H."/>
            <person name="Du X."/>
            <person name="Chen L."/>
            <person name="Yang M."/>
            <person name="Gaffney P.M."/>
            <person name="Wang S."/>
            <person name="Luo L."/>
            <person name="She Z."/>
            <person name="Ming Y."/>
            <person name="Huang W."/>
            <person name="Zhang S."/>
            <person name="Huang B."/>
            <person name="Zhang Y."/>
            <person name="Qu T."/>
            <person name="Ni P."/>
            <person name="Miao G."/>
            <person name="Wang J."/>
            <person name="Wang Q."/>
            <person name="Steinberg C.E."/>
            <person name="Wang H."/>
            <person name="Li N."/>
            <person name="Qian L."/>
            <person name="Zhang G."/>
            <person name="Li Y."/>
            <person name="Yang H."/>
            <person name="Liu X."/>
            <person name="Wang J."/>
            <person name="Yin Y."/>
            <person name="Wang J."/>
        </authorList>
    </citation>
    <scope>NUCLEOTIDE SEQUENCE [LARGE SCALE GENOMIC DNA]</scope>
    <source>
        <strain evidence="5">05x7-T-G4-1.051#20</strain>
    </source>
</reference>
<dbReference type="AlphaFoldDB" id="K1PLP4"/>
<dbReference type="PANTHER" id="PTHR23206">
    <property type="entry name" value="MASK PROTEIN"/>
    <property type="match status" value="1"/>
</dbReference>
<gene>
    <name evidence="5" type="ORF">CGI_10007744</name>
</gene>
<evidence type="ECO:0000256" key="3">
    <source>
        <dbReference type="SAM" id="MobiDB-lite"/>
    </source>
</evidence>
<dbReference type="SMART" id="SM00454">
    <property type="entry name" value="SAM"/>
    <property type="match status" value="1"/>
</dbReference>
<feature type="compositionally biased region" description="Low complexity" evidence="3">
    <location>
        <begin position="659"/>
        <end position="672"/>
    </location>
</feature>
<evidence type="ECO:0000313" key="5">
    <source>
        <dbReference type="EMBL" id="EKC19739.1"/>
    </source>
</evidence>
<dbReference type="InterPro" id="IPR036770">
    <property type="entry name" value="Ankyrin_rpt-contain_sf"/>
</dbReference>
<dbReference type="Pfam" id="PF13857">
    <property type="entry name" value="Ank_5"/>
    <property type="match status" value="1"/>
</dbReference>
<feature type="compositionally biased region" description="Low complexity" evidence="3">
    <location>
        <begin position="545"/>
        <end position="589"/>
    </location>
</feature>
<dbReference type="Pfam" id="PF12796">
    <property type="entry name" value="Ank_2"/>
    <property type="match status" value="2"/>
</dbReference>
<dbReference type="Pfam" id="PF13606">
    <property type="entry name" value="Ank_3"/>
    <property type="match status" value="1"/>
</dbReference>
<dbReference type="Gene3D" id="1.25.40.20">
    <property type="entry name" value="Ankyrin repeat-containing domain"/>
    <property type="match status" value="3"/>
</dbReference>
<dbReference type="HOGENOM" id="CLU_018325_0_0_1"/>
<dbReference type="PROSITE" id="PS50105">
    <property type="entry name" value="SAM_DOMAIN"/>
    <property type="match status" value="1"/>
</dbReference>
<protein>
    <submittedName>
        <fullName evidence="5">Ankyrin repeat and SAM domain-containing protein 6</fullName>
    </submittedName>
</protein>
<sequence length="904" mass="98299">MDRVRQLLSACEHGEAPVVQTLLDEGTDVDCEDDEAEITPLQTAAANGHDHIVRLLLMRGAALNKANSYGWTPLMHASRNGHPIVVATLLQQRQADINAVTGLGASALTFAARGGHIQVVRQLVEAGIELTLSGGANECDFTPLLAAALYGHDAVLRFLLDRGCDVNFRTSTSGLTPLMVAALNGHMKTAQILVERGADPNVTNADNRTALDIATMRMKREVAAYLDRKTTNKPERAAEEKKPDIIEAMKFGDIKRIRAILDQDLSQRDACSPEEGATPLMFAAMAGQLDIAQLLVERGCDMDKQDRISGWTALMQATYHGKRPVALYLIEKGADVTIQAKNGCTAFDMASLIDDVDTDLLRLLAAKAMTVNKVDKSKKHWSKQNGVSVSASTDVSIDDTQKSGLRGWLSRLSNRFRNIKKINVTNRLAPMPTLETSKSVQDLTVKNNSSPTVPKKMNNFVDPIQTLPVTNYGTMTMENKQSASRYTLDINPIKSNTTSDTLKPVIPPFLPQPSFAIDESTPGRRSMSTAGSDTASTIMPSPIRPMMKPMKFMPQKSTTLSSSPVSPSSSAQLSNGNSNHSNPSPGSSGDYQQNGFFWSQSSKSPSMFAPRTTPQKPFYMNRKPASVPATFKTTSNTTSPNSSTSGSSSITPQRSHGRSASSKGSTTSTLTPSPSPTPGKYGEDPNRVLSSLHENDGSTDELSGILKKLSLEKYQPIFEEQEVDMEAFLTLTDTDLNELGITQNQAKSQILTAITELNTGKGKDRQQFIDTMTSFQTTLKARSTDSQSSLSSRYSHPLGGGMRQVNYQKSSGSISFSDAQSTSGENPVSLEILDRQVSILQIDACTVRSHRTLRSLAVSTFSVLLRKVDRGCRHSYGARELMYGVTKGNLEEPDGFFCKDKMND</sequence>
<dbReference type="SMART" id="SM00248">
    <property type="entry name" value="ANK"/>
    <property type="match status" value="10"/>
</dbReference>
<dbReference type="InterPro" id="IPR002110">
    <property type="entry name" value="Ankyrin_rpt"/>
</dbReference>
<dbReference type="PROSITE" id="PS50297">
    <property type="entry name" value="ANK_REP_REGION"/>
    <property type="match status" value="6"/>
</dbReference>
<dbReference type="EMBL" id="JH816751">
    <property type="protein sequence ID" value="EKC19739.1"/>
    <property type="molecule type" value="Genomic_DNA"/>
</dbReference>
<keyword evidence="2" id="KW-0040">ANK repeat</keyword>
<feature type="compositionally biased region" description="Polar residues" evidence="3">
    <location>
        <begin position="590"/>
        <end position="605"/>
    </location>
</feature>
<dbReference type="InterPro" id="IPR001660">
    <property type="entry name" value="SAM"/>
</dbReference>
<evidence type="ECO:0000259" key="4">
    <source>
        <dbReference type="PROSITE" id="PS50105"/>
    </source>
</evidence>
<feature type="compositionally biased region" description="Low complexity" evidence="3">
    <location>
        <begin position="633"/>
        <end position="652"/>
    </location>
</feature>
<dbReference type="GO" id="GO:0045087">
    <property type="term" value="P:innate immune response"/>
    <property type="evidence" value="ECO:0007669"/>
    <property type="project" value="TreeGrafter"/>
</dbReference>
<dbReference type="Pfam" id="PF00536">
    <property type="entry name" value="SAM_1"/>
    <property type="match status" value="1"/>
</dbReference>
<feature type="domain" description="SAM" evidence="4">
    <location>
        <begin position="697"/>
        <end position="760"/>
    </location>
</feature>
<evidence type="ECO:0000256" key="1">
    <source>
        <dbReference type="ARBA" id="ARBA00022737"/>
    </source>
</evidence>
<keyword evidence="1" id="KW-0677">Repeat</keyword>
<dbReference type="InterPro" id="IPR051631">
    <property type="entry name" value="Ankyrin-KH/SAM_domain"/>
</dbReference>
<name>K1PLP4_MAGGI</name>
<proteinExistence type="predicted"/>
<feature type="compositionally biased region" description="Polar residues" evidence="3">
    <location>
        <begin position="526"/>
        <end position="539"/>
    </location>
</feature>
<dbReference type="PANTHER" id="PTHR23206:SF5">
    <property type="entry name" value="ANKYRIN REPEAT AND KH DOMAIN-CONTAINING PROTEIN 1"/>
    <property type="match status" value="1"/>
</dbReference>
<dbReference type="Gene3D" id="1.10.150.50">
    <property type="entry name" value="Transcription Factor, Ets-1"/>
    <property type="match status" value="1"/>
</dbReference>
<dbReference type="SUPFAM" id="SSF47769">
    <property type="entry name" value="SAM/Pointed domain"/>
    <property type="match status" value="1"/>
</dbReference>
<feature type="region of interest" description="Disordered" evidence="3">
    <location>
        <begin position="502"/>
        <end position="700"/>
    </location>
</feature>
<organism evidence="5">
    <name type="scientific">Magallana gigas</name>
    <name type="common">Pacific oyster</name>
    <name type="synonym">Crassostrea gigas</name>
    <dbReference type="NCBI Taxonomy" id="29159"/>
    <lineage>
        <taxon>Eukaryota</taxon>
        <taxon>Metazoa</taxon>
        <taxon>Spiralia</taxon>
        <taxon>Lophotrochozoa</taxon>
        <taxon>Mollusca</taxon>
        <taxon>Bivalvia</taxon>
        <taxon>Autobranchia</taxon>
        <taxon>Pteriomorphia</taxon>
        <taxon>Ostreida</taxon>
        <taxon>Ostreoidea</taxon>
        <taxon>Ostreidae</taxon>
        <taxon>Magallana</taxon>
    </lineage>
</organism>
<dbReference type="InParanoid" id="K1PLP4"/>